<dbReference type="RefSeq" id="WP_186943879.1">
    <property type="nucleotide sequence ID" value="NZ_JACOGA010000026.1"/>
</dbReference>
<comment type="caution">
    <text evidence="2">The sequence shown here is derived from an EMBL/GenBank/DDBJ whole genome shotgun (WGS) entry which is preliminary data.</text>
</comment>
<accession>A0ABR6YH33</accession>
<dbReference type="InterPro" id="IPR019613">
    <property type="entry name" value="DUF4198"/>
</dbReference>
<dbReference type="Pfam" id="PF10670">
    <property type="entry name" value="DUF4198"/>
    <property type="match status" value="1"/>
</dbReference>
<gene>
    <name evidence="2" type="ORF">H8K55_20115</name>
</gene>
<sequence length="273" mass="29428">MKRLALTSALSCALSAALLTPLSALADRPFILPAMTLNSGTAPLITFDAAVGENLFYFDHNTLSIDNLIITAADGSIVKPESIALGKLRNSFDVRASLQGTYKVSIVNDMLIANYKENGAPKRWRGNAESFAKEVPANAEELQVFQNQSRIETFVTNGSPNNTALKPSGKGLELQAITHPNDIVDGEAASFRLLLDGQPAAGVKVTVIAGGARYRQKLGEQFYTSDADGKIKINWQGAGMYWLQARTSDNKTAVPAAKERRVSYIATLEVLPQ</sequence>
<feature type="chain" id="PRO_5046385246" evidence="1">
    <location>
        <begin position="27"/>
        <end position="273"/>
    </location>
</feature>
<keyword evidence="3" id="KW-1185">Reference proteome</keyword>
<reference evidence="2 3" key="1">
    <citation type="submission" date="2020-08" db="EMBL/GenBank/DDBJ databases">
        <title>Novel species isolated from subtropical streams in China.</title>
        <authorList>
            <person name="Lu H."/>
        </authorList>
    </citation>
    <scope>NUCLEOTIDE SEQUENCE [LARGE SCALE GENOMIC DNA]</scope>
    <source>
        <strain evidence="2 3">LX15W</strain>
    </source>
</reference>
<dbReference type="EMBL" id="JACOGA010000026">
    <property type="protein sequence ID" value="MBC3875905.1"/>
    <property type="molecule type" value="Genomic_DNA"/>
</dbReference>
<evidence type="ECO:0000313" key="2">
    <source>
        <dbReference type="EMBL" id="MBC3875905.1"/>
    </source>
</evidence>
<protein>
    <submittedName>
        <fullName evidence="2">DUF4198 domain-containing protein</fullName>
    </submittedName>
</protein>
<organism evidence="2 3">
    <name type="scientific">Undibacterium flavidum</name>
    <dbReference type="NCBI Taxonomy" id="2762297"/>
    <lineage>
        <taxon>Bacteria</taxon>
        <taxon>Pseudomonadati</taxon>
        <taxon>Pseudomonadota</taxon>
        <taxon>Betaproteobacteria</taxon>
        <taxon>Burkholderiales</taxon>
        <taxon>Oxalobacteraceae</taxon>
        <taxon>Undibacterium</taxon>
    </lineage>
</organism>
<dbReference type="Proteomes" id="UP000624279">
    <property type="component" value="Unassembled WGS sequence"/>
</dbReference>
<feature type="signal peptide" evidence="1">
    <location>
        <begin position="1"/>
        <end position="26"/>
    </location>
</feature>
<name>A0ABR6YH33_9BURK</name>
<evidence type="ECO:0000256" key="1">
    <source>
        <dbReference type="SAM" id="SignalP"/>
    </source>
</evidence>
<proteinExistence type="predicted"/>
<keyword evidence="1" id="KW-0732">Signal</keyword>
<evidence type="ECO:0000313" key="3">
    <source>
        <dbReference type="Proteomes" id="UP000624279"/>
    </source>
</evidence>